<feature type="transmembrane region" description="Helical" evidence="7">
    <location>
        <begin position="420"/>
        <end position="438"/>
    </location>
</feature>
<comment type="caution">
    <text evidence="9">The sequence shown here is derived from an EMBL/GenBank/DDBJ whole genome shotgun (WGS) entry which is preliminary data.</text>
</comment>
<feature type="transmembrane region" description="Helical" evidence="7">
    <location>
        <begin position="334"/>
        <end position="354"/>
    </location>
</feature>
<protein>
    <submittedName>
        <fullName evidence="9">Putative transporter</fullName>
    </submittedName>
</protein>
<organism evidence="9 10">
    <name type="scientific">Neolecta irregularis (strain DAH-3)</name>
    <dbReference type="NCBI Taxonomy" id="1198029"/>
    <lineage>
        <taxon>Eukaryota</taxon>
        <taxon>Fungi</taxon>
        <taxon>Dikarya</taxon>
        <taxon>Ascomycota</taxon>
        <taxon>Taphrinomycotina</taxon>
        <taxon>Neolectales</taxon>
        <taxon>Neolectaceae</taxon>
        <taxon>Neolecta</taxon>
    </lineage>
</organism>
<dbReference type="GO" id="GO:0005886">
    <property type="term" value="C:plasma membrane"/>
    <property type="evidence" value="ECO:0007669"/>
    <property type="project" value="TreeGrafter"/>
</dbReference>
<evidence type="ECO:0000256" key="5">
    <source>
        <dbReference type="ARBA" id="ARBA00022989"/>
    </source>
</evidence>
<keyword evidence="6 7" id="KW-0472">Membrane</keyword>
<dbReference type="EMBL" id="LXFE01000235">
    <property type="protein sequence ID" value="OLL26157.1"/>
    <property type="molecule type" value="Genomic_DNA"/>
</dbReference>
<feature type="transmembrane region" description="Helical" evidence="7">
    <location>
        <begin position="237"/>
        <end position="260"/>
    </location>
</feature>
<dbReference type="OrthoDB" id="1735926at2759"/>
<feature type="transmembrane region" description="Helical" evidence="7">
    <location>
        <begin position="65"/>
        <end position="85"/>
    </location>
</feature>
<dbReference type="OMA" id="RRAPFYW"/>
<evidence type="ECO:0000259" key="8">
    <source>
        <dbReference type="Pfam" id="PF00955"/>
    </source>
</evidence>
<dbReference type="InterPro" id="IPR011531">
    <property type="entry name" value="HCO3_transpt-like_TM_dom"/>
</dbReference>
<proteinExistence type="inferred from homology"/>
<feature type="domain" description="Bicarbonate transporter-like transmembrane" evidence="8">
    <location>
        <begin position="35"/>
        <end position="203"/>
    </location>
</feature>
<dbReference type="PANTHER" id="PTHR11453:SF82">
    <property type="entry name" value="BORON TRANSPORTER 1"/>
    <property type="match status" value="1"/>
</dbReference>
<evidence type="ECO:0000256" key="6">
    <source>
        <dbReference type="ARBA" id="ARBA00023136"/>
    </source>
</evidence>
<keyword evidence="5 7" id="KW-1133">Transmembrane helix</keyword>
<keyword evidence="4 7" id="KW-0812">Transmembrane</keyword>
<feature type="transmembrane region" description="Helical" evidence="7">
    <location>
        <begin position="143"/>
        <end position="164"/>
    </location>
</feature>
<dbReference type="GO" id="GO:0006820">
    <property type="term" value="P:monoatomic anion transport"/>
    <property type="evidence" value="ECO:0007669"/>
    <property type="project" value="InterPro"/>
</dbReference>
<accession>A0A1U7LU19</accession>
<name>A0A1U7LU19_NEOID</name>
<keyword evidence="10" id="KW-1185">Reference proteome</keyword>
<reference evidence="9 10" key="1">
    <citation type="submission" date="2016-04" db="EMBL/GenBank/DDBJ databases">
        <title>Evolutionary innovation and constraint leading to complex multicellularity in the Ascomycota.</title>
        <authorList>
            <person name="Cisse O."/>
            <person name="Nguyen A."/>
            <person name="Hewitt D.A."/>
            <person name="Jedd G."/>
            <person name="Stajich J.E."/>
        </authorList>
    </citation>
    <scope>NUCLEOTIDE SEQUENCE [LARGE SCALE GENOMIC DNA]</scope>
    <source>
        <strain evidence="9 10">DAH-3</strain>
    </source>
</reference>
<feature type="transmembrane region" description="Helical" evidence="7">
    <location>
        <begin position="474"/>
        <end position="500"/>
    </location>
</feature>
<evidence type="ECO:0000313" key="9">
    <source>
        <dbReference type="EMBL" id="OLL26157.1"/>
    </source>
</evidence>
<evidence type="ECO:0000256" key="2">
    <source>
        <dbReference type="ARBA" id="ARBA00010993"/>
    </source>
</evidence>
<evidence type="ECO:0000256" key="3">
    <source>
        <dbReference type="ARBA" id="ARBA00022554"/>
    </source>
</evidence>
<dbReference type="GO" id="GO:0080139">
    <property type="term" value="F:borate efflux transmembrane transporter activity"/>
    <property type="evidence" value="ECO:0007669"/>
    <property type="project" value="TreeGrafter"/>
</dbReference>
<evidence type="ECO:0000256" key="4">
    <source>
        <dbReference type="ARBA" id="ARBA00022692"/>
    </source>
</evidence>
<feature type="transmembrane region" description="Helical" evidence="7">
    <location>
        <begin position="176"/>
        <end position="194"/>
    </location>
</feature>
<sequence>MDEQDISRGLSKQKSSCATSIPVRKSFSENIGIHPFVGIINDIKRRAPFYVSDWTDAWDYRIVPASIYMFFANILPAVAFALDLVSKTDSNYGVNEVLLSSVIAAVAFSMLGGQPLCIVGVTGPITVFNYTIYDIVHRQGVPYLPFMGWVSLWGLIFHLIIAIFNGCNFLKYVTRFSCDTFGFYVAMLYLQKGFQILTRQFEDSEASGYLSITLALLVFIVGCVCQRIGSSNLFKHVVRILVLDYGTPLTIIFFTGLPYIGRMRYVGLKTLPVSQAFQPTLNRNWVVDFWTLDAVHVFEALPFGILLTILFWFDHNVSCLIAQGSEFPLKKPAAFHYDMSLLGIVVLISGLLGIPAPNGLIPQAPFHTASLCVTTLNEKNEPVIERVVEQRASNLLQGFLSLIVMTGPLLTVLHKIPQAVLAGLFWVMGVDAILGNGITRKIIWLCTQNNFISQDDPLRLCRSNAVYKFVALELLGFGATFAITQTIAASGFPVIIMSLIPLRIYLCPKLFTFDELDILDAPTASKFTMVSVGGMYEAFGHKNNSSCTNEELEIQEANRGVGLQSV</sequence>
<dbReference type="GO" id="GO:0050801">
    <property type="term" value="P:monoatomic ion homeostasis"/>
    <property type="evidence" value="ECO:0007669"/>
    <property type="project" value="TreeGrafter"/>
</dbReference>
<dbReference type="Gene3D" id="1.10.287.570">
    <property type="entry name" value="Helical hairpin bin"/>
    <property type="match status" value="1"/>
</dbReference>
<dbReference type="PANTHER" id="PTHR11453">
    <property type="entry name" value="ANION EXCHANGE PROTEIN"/>
    <property type="match status" value="1"/>
</dbReference>
<dbReference type="GO" id="GO:0005452">
    <property type="term" value="F:solute:inorganic anion antiporter activity"/>
    <property type="evidence" value="ECO:0007669"/>
    <property type="project" value="InterPro"/>
</dbReference>
<comment type="subcellular location">
    <subcellularLocation>
        <location evidence="1">Vacuole membrane</location>
        <topology evidence="1">Multi-pass membrane protein</topology>
    </subcellularLocation>
</comment>
<gene>
    <name evidence="9" type="ORF">NEOLI_002117</name>
</gene>
<dbReference type="STRING" id="1198029.A0A1U7LU19"/>
<dbReference type="Pfam" id="PF00955">
    <property type="entry name" value="HCO3_cotransp"/>
    <property type="match status" value="2"/>
</dbReference>
<feature type="transmembrane region" description="Helical" evidence="7">
    <location>
        <begin position="97"/>
        <end position="123"/>
    </location>
</feature>
<dbReference type="GO" id="GO:0000324">
    <property type="term" value="C:fungal-type vacuole"/>
    <property type="evidence" value="ECO:0007669"/>
    <property type="project" value="TreeGrafter"/>
</dbReference>
<keyword evidence="3" id="KW-0926">Vacuole</keyword>
<evidence type="ECO:0000256" key="7">
    <source>
        <dbReference type="SAM" id="Phobius"/>
    </source>
</evidence>
<dbReference type="AlphaFoldDB" id="A0A1U7LU19"/>
<feature type="transmembrane region" description="Helical" evidence="7">
    <location>
        <begin position="294"/>
        <end position="313"/>
    </location>
</feature>
<evidence type="ECO:0000313" key="10">
    <source>
        <dbReference type="Proteomes" id="UP000186594"/>
    </source>
</evidence>
<comment type="similarity">
    <text evidence="2">Belongs to the anion exchanger (TC 2.A.31) family.</text>
</comment>
<dbReference type="InterPro" id="IPR003020">
    <property type="entry name" value="HCO3_transpt_euk"/>
</dbReference>
<feature type="domain" description="Bicarbonate transporter-like transmembrane" evidence="8">
    <location>
        <begin position="209"/>
        <end position="522"/>
    </location>
</feature>
<dbReference type="FunFam" id="1.10.287.570:FF:000003">
    <property type="entry name" value="Anion exchange family protein"/>
    <property type="match status" value="1"/>
</dbReference>
<feature type="transmembrane region" description="Helical" evidence="7">
    <location>
        <begin position="206"/>
        <end position="225"/>
    </location>
</feature>
<dbReference type="Proteomes" id="UP000186594">
    <property type="component" value="Unassembled WGS sequence"/>
</dbReference>
<dbReference type="GO" id="GO:0005774">
    <property type="term" value="C:vacuolar membrane"/>
    <property type="evidence" value="ECO:0007669"/>
    <property type="project" value="UniProtKB-SubCell"/>
</dbReference>
<evidence type="ECO:0000256" key="1">
    <source>
        <dbReference type="ARBA" id="ARBA00004128"/>
    </source>
</evidence>